<feature type="compositionally biased region" description="Polar residues" evidence="5">
    <location>
        <begin position="93"/>
        <end position="113"/>
    </location>
</feature>
<dbReference type="EMBL" id="SWKV01000074">
    <property type="protein sequence ID" value="KAF3033869.1"/>
    <property type="molecule type" value="Genomic_DNA"/>
</dbReference>
<evidence type="ECO:0000313" key="7">
    <source>
        <dbReference type="Proteomes" id="UP000758155"/>
    </source>
</evidence>
<dbReference type="Pfam" id="PF08612">
    <property type="entry name" value="Med20"/>
    <property type="match status" value="1"/>
</dbReference>
<comment type="subcellular location">
    <subcellularLocation>
        <location evidence="1 4">Nucleus</location>
    </subcellularLocation>
</comment>
<keyword evidence="4" id="KW-0804">Transcription</keyword>
<gene>
    <name evidence="4" type="primary">MED20</name>
    <name evidence="6" type="ORF">E8E12_000554</name>
</gene>
<evidence type="ECO:0000256" key="2">
    <source>
        <dbReference type="ARBA" id="ARBA00010743"/>
    </source>
</evidence>
<keyword evidence="7" id="KW-1185">Reference proteome</keyword>
<proteinExistence type="inferred from homology"/>
<dbReference type="OrthoDB" id="1854899at2759"/>
<organism evidence="6 7">
    <name type="scientific">Didymella heteroderae</name>
    <dbReference type="NCBI Taxonomy" id="1769908"/>
    <lineage>
        <taxon>Eukaryota</taxon>
        <taxon>Fungi</taxon>
        <taxon>Dikarya</taxon>
        <taxon>Ascomycota</taxon>
        <taxon>Pezizomycotina</taxon>
        <taxon>Dothideomycetes</taxon>
        <taxon>Pleosporomycetidae</taxon>
        <taxon>Pleosporales</taxon>
        <taxon>Pleosporineae</taxon>
        <taxon>Didymellaceae</taxon>
        <taxon>Didymella</taxon>
    </lineage>
</organism>
<keyword evidence="4" id="KW-0805">Transcription regulation</keyword>
<feature type="region of interest" description="Disordered" evidence="5">
    <location>
        <begin position="91"/>
        <end position="113"/>
    </location>
</feature>
<evidence type="ECO:0000256" key="1">
    <source>
        <dbReference type="ARBA" id="ARBA00004123"/>
    </source>
</evidence>
<dbReference type="AlphaFoldDB" id="A0A9P4WIV7"/>
<comment type="subunit">
    <text evidence="4">Component of the Mediator complex.</text>
</comment>
<dbReference type="GO" id="GO:0006357">
    <property type="term" value="P:regulation of transcription by RNA polymerase II"/>
    <property type="evidence" value="ECO:0007669"/>
    <property type="project" value="InterPro"/>
</dbReference>
<evidence type="ECO:0000256" key="5">
    <source>
        <dbReference type="SAM" id="MobiDB-lite"/>
    </source>
</evidence>
<dbReference type="Proteomes" id="UP000758155">
    <property type="component" value="Unassembled WGS sequence"/>
</dbReference>
<evidence type="ECO:0000256" key="4">
    <source>
        <dbReference type="RuleBase" id="RU364152"/>
    </source>
</evidence>
<comment type="function">
    <text evidence="4">Component of the Mediator complex, a coactivator involved in the regulated transcription of nearly all RNA polymerase II-dependent genes. Mediator functions as a bridge to convey information from gene-specific regulatory proteins to the basal RNA polymerase II transcription machinery. Mediator is recruited to promoters by direct interactions with regulatory proteins and serves as a scaffold for the assembly of a functional preinitiation complex with RNA polymerase II and the general transcription factors.</text>
</comment>
<evidence type="ECO:0000256" key="3">
    <source>
        <dbReference type="ARBA" id="ARBA00023242"/>
    </source>
</evidence>
<sequence>MKLYFVPTPTAQPADSSTTASSLVSALETLFPALSRAAPWALTYRLFRDTAPRTDPSDTSAQSQYAHTYQHLLTHTALSTQRAYIHIAPQPSAPGQMQAQSNGANKPGSVTSIPASQSDARALLLRHQLAALWTPRHMLSVQNGACYTGGLFSIYIGEVRALREGQGGGVSSPGVVVCISTTIGGEADEGVQSEGVDENGVEPIDLDFAQATIRELWGKVRAGRDLGRAEVKEVFMAPSGVGASDARPGTGGKGDETEAAVRMWCEVLRLRG</sequence>
<dbReference type="InterPro" id="IPR013921">
    <property type="entry name" value="Mediator_Med20"/>
</dbReference>
<accession>A0A9P4WIV7</accession>
<comment type="similarity">
    <text evidence="2 4">Belongs to the Mediator complex subunit 20 family.</text>
</comment>
<comment type="caution">
    <text evidence="6">The sequence shown here is derived from an EMBL/GenBank/DDBJ whole genome shotgun (WGS) entry which is preliminary data.</text>
</comment>
<evidence type="ECO:0000313" key="6">
    <source>
        <dbReference type="EMBL" id="KAF3033869.1"/>
    </source>
</evidence>
<dbReference type="GO" id="GO:0003712">
    <property type="term" value="F:transcription coregulator activity"/>
    <property type="evidence" value="ECO:0007669"/>
    <property type="project" value="InterPro"/>
</dbReference>
<protein>
    <recommendedName>
        <fullName evidence="4">Mediator of RNA polymerase II transcription subunit 20</fullName>
    </recommendedName>
    <alternativeName>
        <fullName evidence="4">Mediator complex subunit 20</fullName>
    </alternativeName>
</protein>
<dbReference type="GO" id="GO:0016592">
    <property type="term" value="C:mediator complex"/>
    <property type="evidence" value="ECO:0007669"/>
    <property type="project" value="InterPro"/>
</dbReference>
<keyword evidence="4" id="KW-0010">Activator</keyword>
<reference evidence="6" key="1">
    <citation type="submission" date="2019-04" db="EMBL/GenBank/DDBJ databases">
        <title>Sequencing of skin fungus with MAO and IRED activity.</title>
        <authorList>
            <person name="Marsaioli A.J."/>
            <person name="Bonatto J.M.C."/>
            <person name="Reis Junior O."/>
        </authorList>
    </citation>
    <scope>NUCLEOTIDE SEQUENCE</scope>
    <source>
        <strain evidence="6">28M1</strain>
    </source>
</reference>
<name>A0A9P4WIV7_9PLEO</name>
<keyword evidence="3 4" id="KW-0539">Nucleus</keyword>